<dbReference type="GO" id="GO:0030198">
    <property type="term" value="P:extracellular matrix organization"/>
    <property type="evidence" value="ECO:0007669"/>
    <property type="project" value="TreeGrafter"/>
</dbReference>
<dbReference type="GO" id="GO:0031012">
    <property type="term" value="C:extracellular matrix"/>
    <property type="evidence" value="ECO:0007669"/>
    <property type="project" value="TreeGrafter"/>
</dbReference>
<dbReference type="Gene3D" id="2.30.180.10">
    <property type="entry name" value="FAS1 domain"/>
    <property type="match status" value="3"/>
</dbReference>
<dbReference type="InterPro" id="IPR000782">
    <property type="entry name" value="FAS1_domain"/>
</dbReference>
<feature type="domain" description="FAS1" evidence="2">
    <location>
        <begin position="24"/>
        <end position="156"/>
    </location>
</feature>
<dbReference type="Proteomes" id="UP001152799">
    <property type="component" value="Chromosome 6"/>
</dbReference>
<dbReference type="PANTHER" id="PTHR10900">
    <property type="entry name" value="PERIOSTIN-RELATED"/>
    <property type="match status" value="1"/>
</dbReference>
<feature type="chain" id="PRO_5040207156" description="FAS1 domain-containing protein" evidence="1">
    <location>
        <begin position="17"/>
        <end position="474"/>
    </location>
</feature>
<accession>A0A9N9MWB4</accession>
<dbReference type="EMBL" id="OU892282">
    <property type="protein sequence ID" value="CAG9770002.1"/>
    <property type="molecule type" value="Genomic_DNA"/>
</dbReference>
<sequence length="474" mass="54480">MLLFCLCFSIISEILSQNPSNYAQRSIYNKIKQEDEFQGFVGLIQHNRDATMDLIRHELTIFVPTNSAFENYPYPLHSDLAFYHMANESRTLKDLKTIQNISTIEDNFPKLWITKTDEGVFINNAKIIEFRSDYPGRTRNGNDGKDQMLHIIDDVLDPIVRHPKFPHTAHDFLVSNEKWHLDANKSVSSFLHKVRENELSHLYGIEGSNTYFIPVDRGFDTQKFKKLTKNSIFGHIVPGYVLFTRPTMRRLNYETMANGHDIYMVLSFEEIGNKLYVKGSTITGTDENPKGEMMAELLNANIPVQNGVVHLISEPLGIFKKVLKPFPYLPIMHKLSTDPELSTVYDMGETTGFNKIFTTNNLSFTYFVAQDFAWRQIKKKGLSFSGTDVDLLKRHLIISEVPYTMESLLSLSSGRNYTHVELKTVGGFLRFVVLLIEDSYFIRWNKMYIKVLRSNYECSDGLVHILAGPIAILN</sequence>
<reference evidence="3" key="1">
    <citation type="submission" date="2022-01" db="EMBL/GenBank/DDBJ databases">
        <authorList>
            <person name="King R."/>
        </authorList>
    </citation>
    <scope>NUCLEOTIDE SEQUENCE</scope>
</reference>
<dbReference type="PROSITE" id="PS50213">
    <property type="entry name" value="FAS1"/>
    <property type="match status" value="3"/>
</dbReference>
<feature type="domain" description="FAS1" evidence="2">
    <location>
        <begin position="328"/>
        <end position="470"/>
    </location>
</feature>
<dbReference type="SMART" id="SM00554">
    <property type="entry name" value="FAS1"/>
    <property type="match status" value="3"/>
</dbReference>
<dbReference type="PANTHER" id="PTHR10900:SF120">
    <property type="entry name" value="MUCIN-5AC-RELATED"/>
    <property type="match status" value="1"/>
</dbReference>
<dbReference type="InterPro" id="IPR050904">
    <property type="entry name" value="Adhesion/Biosynth-related"/>
</dbReference>
<dbReference type="GO" id="GO:0050839">
    <property type="term" value="F:cell adhesion molecule binding"/>
    <property type="evidence" value="ECO:0007669"/>
    <property type="project" value="TreeGrafter"/>
</dbReference>
<evidence type="ECO:0000313" key="3">
    <source>
        <dbReference type="EMBL" id="CAG9770002.1"/>
    </source>
</evidence>
<feature type="domain" description="FAS1" evidence="2">
    <location>
        <begin position="174"/>
        <end position="316"/>
    </location>
</feature>
<name>A0A9N9MWB4_9CUCU</name>
<keyword evidence="1" id="KW-0732">Signal</keyword>
<dbReference type="SUPFAM" id="SSF82153">
    <property type="entry name" value="FAS1 domain"/>
    <property type="match status" value="3"/>
</dbReference>
<evidence type="ECO:0000259" key="2">
    <source>
        <dbReference type="PROSITE" id="PS50213"/>
    </source>
</evidence>
<proteinExistence type="predicted"/>
<dbReference type="GO" id="GO:0007155">
    <property type="term" value="P:cell adhesion"/>
    <property type="evidence" value="ECO:0007669"/>
    <property type="project" value="TreeGrafter"/>
</dbReference>
<dbReference type="Pfam" id="PF02469">
    <property type="entry name" value="Fasciclin"/>
    <property type="match status" value="3"/>
</dbReference>
<dbReference type="AlphaFoldDB" id="A0A9N9MWB4"/>
<evidence type="ECO:0000256" key="1">
    <source>
        <dbReference type="SAM" id="SignalP"/>
    </source>
</evidence>
<evidence type="ECO:0000313" key="4">
    <source>
        <dbReference type="Proteomes" id="UP001152799"/>
    </source>
</evidence>
<dbReference type="GO" id="GO:0005615">
    <property type="term" value="C:extracellular space"/>
    <property type="evidence" value="ECO:0007669"/>
    <property type="project" value="TreeGrafter"/>
</dbReference>
<keyword evidence="4" id="KW-1185">Reference proteome</keyword>
<organism evidence="3 4">
    <name type="scientific">Ceutorhynchus assimilis</name>
    <name type="common">cabbage seed weevil</name>
    <dbReference type="NCBI Taxonomy" id="467358"/>
    <lineage>
        <taxon>Eukaryota</taxon>
        <taxon>Metazoa</taxon>
        <taxon>Ecdysozoa</taxon>
        <taxon>Arthropoda</taxon>
        <taxon>Hexapoda</taxon>
        <taxon>Insecta</taxon>
        <taxon>Pterygota</taxon>
        <taxon>Neoptera</taxon>
        <taxon>Endopterygota</taxon>
        <taxon>Coleoptera</taxon>
        <taxon>Polyphaga</taxon>
        <taxon>Cucujiformia</taxon>
        <taxon>Curculionidae</taxon>
        <taxon>Ceutorhynchinae</taxon>
        <taxon>Ceutorhynchus</taxon>
    </lineage>
</organism>
<feature type="signal peptide" evidence="1">
    <location>
        <begin position="1"/>
        <end position="16"/>
    </location>
</feature>
<gene>
    <name evidence="3" type="ORF">CEUTPL_LOCUS10473</name>
</gene>
<dbReference type="OrthoDB" id="7700931at2759"/>
<dbReference type="InterPro" id="IPR036378">
    <property type="entry name" value="FAS1_dom_sf"/>
</dbReference>
<protein>
    <recommendedName>
        <fullName evidence="2">FAS1 domain-containing protein</fullName>
    </recommendedName>
</protein>